<dbReference type="Proteomes" id="UP001358324">
    <property type="component" value="Unassembled WGS sequence"/>
</dbReference>
<reference evidence="1 2" key="1">
    <citation type="submission" date="2024-01" db="EMBL/GenBank/DDBJ databases">
        <title>Novel species of the genus Luteimonas isolated from rivers.</title>
        <authorList>
            <person name="Lu H."/>
        </authorList>
    </citation>
    <scope>NUCLEOTIDE SEQUENCE [LARGE SCALE GENOMIC DNA]</scope>
    <source>
        <strain evidence="1 2">SMYT11W</strain>
    </source>
</reference>
<evidence type="ECO:0000313" key="1">
    <source>
        <dbReference type="EMBL" id="MEF3083690.1"/>
    </source>
</evidence>
<comment type="caution">
    <text evidence="1">The sequence shown here is derived from an EMBL/GenBank/DDBJ whole genome shotgun (WGS) entry which is preliminary data.</text>
</comment>
<name>A0ABU7WJB4_9GAMM</name>
<gene>
    <name evidence="1" type="ORF">V3391_15845</name>
</gene>
<evidence type="ECO:0000313" key="2">
    <source>
        <dbReference type="Proteomes" id="UP001358324"/>
    </source>
</evidence>
<dbReference type="EMBL" id="JAZHBM010000003">
    <property type="protein sequence ID" value="MEF3083690.1"/>
    <property type="molecule type" value="Genomic_DNA"/>
</dbReference>
<proteinExistence type="predicted"/>
<dbReference type="RefSeq" id="WP_332079393.1">
    <property type="nucleotide sequence ID" value="NZ_JAZHBM010000003.1"/>
</dbReference>
<protein>
    <submittedName>
        <fullName evidence="1">Uncharacterized protein</fullName>
    </submittedName>
</protein>
<sequence>MKPIQVFWFHNSFVDPRMGMTSKDGSPVYVTNFVRADQAP</sequence>
<accession>A0ABU7WJB4</accession>
<keyword evidence="2" id="KW-1185">Reference proteome</keyword>
<organism evidence="1 2">
    <name type="scientific">Luteimonas flava</name>
    <dbReference type="NCBI Taxonomy" id="3115822"/>
    <lineage>
        <taxon>Bacteria</taxon>
        <taxon>Pseudomonadati</taxon>
        <taxon>Pseudomonadota</taxon>
        <taxon>Gammaproteobacteria</taxon>
        <taxon>Lysobacterales</taxon>
        <taxon>Lysobacteraceae</taxon>
        <taxon>Luteimonas</taxon>
    </lineage>
</organism>